<dbReference type="STRING" id="1300342.I596_274"/>
<keyword evidence="1" id="KW-0175">Coiled coil</keyword>
<protein>
    <submittedName>
        <fullName evidence="3">Antirepressor regulating drug resistance protein</fullName>
    </submittedName>
</protein>
<dbReference type="PANTHER" id="PTHR34978">
    <property type="entry name" value="POSSIBLE SENSOR-TRANSDUCER PROTEIN BLAR"/>
    <property type="match status" value="1"/>
</dbReference>
<evidence type="ECO:0000313" key="3">
    <source>
        <dbReference type="EMBL" id="ANB16311.1"/>
    </source>
</evidence>
<dbReference type="Proteomes" id="UP000076830">
    <property type="component" value="Chromosome"/>
</dbReference>
<dbReference type="EMBL" id="CP015249">
    <property type="protein sequence ID" value="ANB16311.1"/>
    <property type="molecule type" value="Genomic_DNA"/>
</dbReference>
<name>A0A167G9Q5_9GAMM</name>
<evidence type="ECO:0000259" key="2">
    <source>
        <dbReference type="Pfam" id="PF05569"/>
    </source>
</evidence>
<dbReference type="CDD" id="cd07341">
    <property type="entry name" value="M56_BlaR1_MecR1_like"/>
    <property type="match status" value="1"/>
</dbReference>
<proteinExistence type="predicted"/>
<reference evidence="3 4" key="1">
    <citation type="submission" date="2016-04" db="EMBL/GenBank/DDBJ databases">
        <title>Complete genome sequence of Dokdonella koreensis DS-123T.</title>
        <authorList>
            <person name="Kim J.F."/>
            <person name="Lee H."/>
            <person name="Kwak M.-J."/>
        </authorList>
    </citation>
    <scope>NUCLEOTIDE SEQUENCE [LARGE SCALE GENOMIC DNA]</scope>
    <source>
        <strain evidence="3 4">DS-123</strain>
    </source>
</reference>
<dbReference type="AlphaFoldDB" id="A0A167G9Q5"/>
<dbReference type="InterPro" id="IPR008756">
    <property type="entry name" value="Peptidase_M56"/>
</dbReference>
<evidence type="ECO:0000256" key="1">
    <source>
        <dbReference type="SAM" id="Coils"/>
    </source>
</evidence>
<organism evidence="3 4">
    <name type="scientific">Dokdonella koreensis DS-123</name>
    <dbReference type="NCBI Taxonomy" id="1300342"/>
    <lineage>
        <taxon>Bacteria</taxon>
        <taxon>Pseudomonadati</taxon>
        <taxon>Pseudomonadota</taxon>
        <taxon>Gammaproteobacteria</taxon>
        <taxon>Lysobacterales</taxon>
        <taxon>Rhodanobacteraceae</taxon>
        <taxon>Dokdonella</taxon>
    </lineage>
</organism>
<keyword evidence="4" id="KW-1185">Reference proteome</keyword>
<gene>
    <name evidence="3" type="ORF">I596_274</name>
</gene>
<dbReference type="KEGG" id="dko:I596_274"/>
<evidence type="ECO:0000313" key="4">
    <source>
        <dbReference type="Proteomes" id="UP000076830"/>
    </source>
</evidence>
<dbReference type="InterPro" id="IPR052173">
    <property type="entry name" value="Beta-lactam_resp_regulator"/>
</dbReference>
<accession>A0A167G9Q5</accession>
<dbReference type="PANTHER" id="PTHR34978:SF3">
    <property type="entry name" value="SLR0241 PROTEIN"/>
    <property type="match status" value="1"/>
</dbReference>
<dbReference type="Pfam" id="PF05569">
    <property type="entry name" value="Peptidase_M56"/>
    <property type="match status" value="1"/>
</dbReference>
<sequence>MLAFVESTLLPALAATVVQSLPLCALVLAACRWLPGLPATARCTLWWLVSLQLLAGLVWQAPLELPLLPAAASVPIAATASLAESPAFVAAAGPGAAVPAATGAPGLLTWLGLAWLGGVGLRLAQGARALALTRRRLRHARACYWPDAVAQLGHLSDALAIRHPPALRVSSEIRSPQLLGLWRPTVLLPAEAADWSAQDLRLALHHELAHLRRRDLAWGWIPALAECAFFFHPLARLAAREYALAREAACDAAVLAGAHEHAQAYGRLLVRLGTSPRPCAGLTGASPTFTALKRRLLMLQARTTSAPAAMTALTVALVVLGTLPYRLVAAPVVASTRSISSTTIAGSDVRTTSSTTITGSDVRIDNVLLFDEDRAQMSGSTDDLSAARALHDGKPLWWARKDGTAYVVRDAATLKRVRTAYRTLQVIGREQGTIGARQGEIGAKQGEIGIRMSEVGIAQGRLAAAREDSRSERRAALDVQQNELTQEMNELSARMEALSQEQEKLSRRMTAASARMQQDLIALLDQAIARGVAAPVN</sequence>
<dbReference type="OrthoDB" id="15218at2"/>
<dbReference type="PATRIC" id="fig|1300342.3.peg.265"/>
<feature type="domain" description="Peptidase M56" evidence="2">
    <location>
        <begin position="15"/>
        <end position="299"/>
    </location>
</feature>
<feature type="coiled-coil region" evidence="1">
    <location>
        <begin position="474"/>
        <end position="515"/>
    </location>
</feature>
<dbReference type="RefSeq" id="WP_067643050.1">
    <property type="nucleotide sequence ID" value="NZ_CP015249.1"/>
</dbReference>